<dbReference type="Proteomes" id="UP000253094">
    <property type="component" value="Unassembled WGS sequence"/>
</dbReference>
<keyword evidence="3" id="KW-1185">Reference proteome</keyword>
<name>A0A367EMY8_9ACTN</name>
<evidence type="ECO:0000313" key="3">
    <source>
        <dbReference type="Proteomes" id="UP000253094"/>
    </source>
</evidence>
<comment type="caution">
    <text evidence="2">The sequence shown here is derived from an EMBL/GenBank/DDBJ whole genome shotgun (WGS) entry which is preliminary data.</text>
</comment>
<organism evidence="2 3">
    <name type="scientific">Sphaerisporangium album</name>
    <dbReference type="NCBI Taxonomy" id="509200"/>
    <lineage>
        <taxon>Bacteria</taxon>
        <taxon>Bacillati</taxon>
        <taxon>Actinomycetota</taxon>
        <taxon>Actinomycetes</taxon>
        <taxon>Streptosporangiales</taxon>
        <taxon>Streptosporangiaceae</taxon>
        <taxon>Sphaerisporangium</taxon>
    </lineage>
</organism>
<sequence>MRIRQPLAIRGALALIGVGALRLAVWAGWLPAEWARVDLVSIEQVIDGIIVVLAWWSAHRAVTPVADPRDATGRVLIPVTTRAYEQES</sequence>
<gene>
    <name evidence="2" type="ORF">DQ384_38275</name>
</gene>
<protein>
    <submittedName>
        <fullName evidence="2">Uncharacterized protein</fullName>
    </submittedName>
</protein>
<keyword evidence="1" id="KW-0812">Transmembrane</keyword>
<proteinExistence type="predicted"/>
<keyword evidence="1" id="KW-0472">Membrane</keyword>
<accession>A0A367EMY8</accession>
<evidence type="ECO:0000313" key="2">
    <source>
        <dbReference type="EMBL" id="RCG19129.1"/>
    </source>
</evidence>
<reference evidence="2 3" key="1">
    <citation type="submission" date="2018-06" db="EMBL/GenBank/DDBJ databases">
        <title>Sphaerisporangium craniellae sp. nov., isolated from a marine sponge in the South China Sea.</title>
        <authorList>
            <person name="Li L."/>
        </authorList>
    </citation>
    <scope>NUCLEOTIDE SEQUENCE [LARGE SCALE GENOMIC DNA]</scope>
    <source>
        <strain evidence="2 3">CCTCC AA 208026</strain>
    </source>
</reference>
<feature type="transmembrane region" description="Helical" evidence="1">
    <location>
        <begin position="7"/>
        <end position="29"/>
    </location>
</feature>
<evidence type="ECO:0000256" key="1">
    <source>
        <dbReference type="SAM" id="Phobius"/>
    </source>
</evidence>
<dbReference type="EMBL" id="QOIL01000034">
    <property type="protein sequence ID" value="RCG19129.1"/>
    <property type="molecule type" value="Genomic_DNA"/>
</dbReference>
<keyword evidence="1" id="KW-1133">Transmembrane helix</keyword>
<dbReference type="AlphaFoldDB" id="A0A367EMY8"/>